<dbReference type="PRINTS" id="PR00337">
    <property type="entry name" value="LEUILEVALBP"/>
</dbReference>
<dbReference type="EMBL" id="CP000476">
    <property type="protein sequence ID" value="ABM10781.1"/>
    <property type="molecule type" value="Genomic_DNA"/>
</dbReference>
<dbReference type="GO" id="GO:0006865">
    <property type="term" value="P:amino acid transport"/>
    <property type="evidence" value="ECO:0007669"/>
    <property type="project" value="UniProtKB-KW"/>
</dbReference>
<organism evidence="6 7">
    <name type="scientific">Paenarthrobacter aurescens (strain TC1)</name>
    <dbReference type="NCBI Taxonomy" id="290340"/>
    <lineage>
        <taxon>Bacteria</taxon>
        <taxon>Bacillati</taxon>
        <taxon>Actinomycetota</taxon>
        <taxon>Actinomycetes</taxon>
        <taxon>Micrococcales</taxon>
        <taxon>Micrococcaceae</taxon>
        <taxon>Paenarthrobacter</taxon>
    </lineage>
</organism>
<dbReference type="Pfam" id="PF13458">
    <property type="entry name" value="Peripla_BP_6"/>
    <property type="match status" value="1"/>
</dbReference>
<protein>
    <submittedName>
        <fullName evidence="6">Branched-chain amino acid ABC transporter</fullName>
    </submittedName>
</protein>
<dbReference type="HOGENOM" id="CLU_027128_1_1_11"/>
<dbReference type="Gene3D" id="3.40.50.2300">
    <property type="match status" value="2"/>
</dbReference>
<dbReference type="KEGG" id="aau:AAur_pTC20138"/>
<dbReference type="AlphaFoldDB" id="A1RDI4"/>
<dbReference type="Proteomes" id="UP000000637">
    <property type="component" value="Plasmid pTC2"/>
</dbReference>
<dbReference type="InterPro" id="IPR028082">
    <property type="entry name" value="Peripla_BP_I"/>
</dbReference>
<dbReference type="SUPFAM" id="SSF53822">
    <property type="entry name" value="Periplasmic binding protein-like I"/>
    <property type="match status" value="1"/>
</dbReference>
<evidence type="ECO:0000256" key="1">
    <source>
        <dbReference type="ARBA" id="ARBA00010062"/>
    </source>
</evidence>
<gene>
    <name evidence="6" type="ordered locus">AAur_pTC20138</name>
</gene>
<evidence type="ECO:0000256" key="3">
    <source>
        <dbReference type="ARBA" id="ARBA00022729"/>
    </source>
</evidence>
<reference evidence="6 7" key="1">
    <citation type="journal article" date="2006" name="PLoS Genet.">
        <title>Secrets of soil survival revealed by the genome sequence of Arthrobacter aurescens TC1.</title>
        <authorList>
            <person name="Mongodin E.F."/>
            <person name="Shapir N."/>
            <person name="Daugherty S.C."/>
            <person name="DeBoy R.T."/>
            <person name="Emerson J.B."/>
            <person name="Shvartzbeyn A."/>
            <person name="Radune D."/>
            <person name="Vamathevan J."/>
            <person name="Riggs F."/>
            <person name="Grinberg V."/>
            <person name="Khouri H."/>
            <person name="Wackett L.P."/>
            <person name="Nelson K.E."/>
            <person name="Sadowsky M.J."/>
        </authorList>
    </citation>
    <scope>NUCLEOTIDE SEQUENCE [LARGE SCALE GENOMIC DNA]</scope>
    <source>
        <strain evidence="6 7">TC1</strain>
    </source>
</reference>
<evidence type="ECO:0000313" key="6">
    <source>
        <dbReference type="EMBL" id="ABM10781.1"/>
    </source>
</evidence>
<keyword evidence="2" id="KW-0813">Transport</keyword>
<geneLocation type="plasmid" evidence="6 7">
    <name>pTC2</name>
</geneLocation>
<feature type="domain" description="Leucine-binding protein" evidence="5">
    <location>
        <begin position="112"/>
        <end position="448"/>
    </location>
</feature>
<dbReference type="eggNOG" id="COG0683">
    <property type="taxonomic scope" value="Bacteria"/>
</dbReference>
<name>A1RDI4_PAEAT</name>
<accession>A1RDI4</accession>
<evidence type="ECO:0000259" key="5">
    <source>
        <dbReference type="Pfam" id="PF13458"/>
    </source>
</evidence>
<keyword evidence="4" id="KW-0029">Amino-acid transport</keyword>
<keyword evidence="3" id="KW-0732">Signal</keyword>
<dbReference type="PANTHER" id="PTHR47628">
    <property type="match status" value="1"/>
</dbReference>
<evidence type="ECO:0000256" key="2">
    <source>
        <dbReference type="ARBA" id="ARBA00022448"/>
    </source>
</evidence>
<dbReference type="InterPro" id="IPR028081">
    <property type="entry name" value="Leu-bd"/>
</dbReference>
<proteinExistence type="inferred from homology"/>
<evidence type="ECO:0000313" key="7">
    <source>
        <dbReference type="Proteomes" id="UP000000637"/>
    </source>
</evidence>
<evidence type="ECO:0000256" key="4">
    <source>
        <dbReference type="ARBA" id="ARBA00022970"/>
    </source>
</evidence>
<keyword evidence="7" id="KW-1185">Reference proteome</keyword>
<dbReference type="InterPro" id="IPR000709">
    <property type="entry name" value="Leu_Ile_Val-bd"/>
</dbReference>
<dbReference type="CDD" id="cd06331">
    <property type="entry name" value="PBP1_AmiC-like"/>
    <property type="match status" value="1"/>
</dbReference>
<sequence>MFGSHRGGGWLLEAECDSVRPGSPVTLVLPDGLLGPEPTCVLGRIVRVVQGRTIEIMHDQPWQGMLRLLIRPDAAGGSSMTLTARVDQRALEWLSQRRGWPSTQSSGESVFRIGLLTSKTGPAAVFAVASEYMAELAIEEINADGGLHRQSVELVVADDATNPVHAALEAHRLIAAGCRAVIAGVTSASFAAVEDVLAASGLPVIHTVVNEGGGGSDYVLRWGERPLSQVRAASDRVMKSSGGKRWYMIGNDYRWPRGAHRAGRRALTEAGGHVAGNQFVPLGTQDFDSVIENIERSGADCVLSTLIGSDEVAFERQVFTSGMRSKWETLSLVLEESARERIGDEAARGIWTSLGYFEGLDTPENRVLVRRYRERYGRWAPPLSSLSESVYEAFMIYATAVRSSSPDTPSVIRALGQVSARMPRGLVASAGPHALRQELYVARAVSDGFKIINN</sequence>
<comment type="similarity">
    <text evidence="1">Belongs to the leucine-binding protein family.</text>
</comment>
<keyword evidence="6" id="KW-0614">Plasmid</keyword>
<dbReference type="PANTHER" id="PTHR47628:SF1">
    <property type="entry name" value="ALIPHATIC AMIDASE EXPRESSION-REGULATING PROTEIN"/>
    <property type="match status" value="1"/>
</dbReference>